<evidence type="ECO:0000256" key="1">
    <source>
        <dbReference type="SAM" id="Coils"/>
    </source>
</evidence>
<evidence type="ECO:0000313" key="3">
    <source>
        <dbReference type="Proteomes" id="UP001295684"/>
    </source>
</evidence>
<reference evidence="2" key="1">
    <citation type="submission" date="2023-07" db="EMBL/GenBank/DDBJ databases">
        <authorList>
            <consortium name="AG Swart"/>
            <person name="Singh M."/>
            <person name="Singh A."/>
            <person name="Seah K."/>
            <person name="Emmerich C."/>
        </authorList>
    </citation>
    <scope>NUCLEOTIDE SEQUENCE</scope>
    <source>
        <strain evidence="2">DP1</strain>
    </source>
</reference>
<accession>A0AAD1U604</accession>
<organism evidence="2 3">
    <name type="scientific">Euplotes crassus</name>
    <dbReference type="NCBI Taxonomy" id="5936"/>
    <lineage>
        <taxon>Eukaryota</taxon>
        <taxon>Sar</taxon>
        <taxon>Alveolata</taxon>
        <taxon>Ciliophora</taxon>
        <taxon>Intramacronucleata</taxon>
        <taxon>Spirotrichea</taxon>
        <taxon>Hypotrichia</taxon>
        <taxon>Euplotida</taxon>
        <taxon>Euplotidae</taxon>
        <taxon>Moneuplotes</taxon>
    </lineage>
</organism>
<protein>
    <submittedName>
        <fullName evidence="2">Uncharacterized protein</fullName>
    </submittedName>
</protein>
<dbReference type="EMBL" id="CAMPGE010001175">
    <property type="protein sequence ID" value="CAI2359948.1"/>
    <property type="molecule type" value="Genomic_DNA"/>
</dbReference>
<keyword evidence="1" id="KW-0175">Coiled coil</keyword>
<proteinExistence type="predicted"/>
<dbReference type="Proteomes" id="UP001295684">
    <property type="component" value="Unassembled WGS sequence"/>
</dbReference>
<dbReference type="AlphaFoldDB" id="A0AAD1U604"/>
<feature type="coiled-coil region" evidence="1">
    <location>
        <begin position="226"/>
        <end position="253"/>
    </location>
</feature>
<keyword evidence="3" id="KW-1185">Reference proteome</keyword>
<comment type="caution">
    <text evidence="2">The sequence shown here is derived from an EMBL/GenBank/DDBJ whole genome shotgun (WGS) entry which is preliminary data.</text>
</comment>
<name>A0AAD1U604_EUPCR</name>
<sequence>MATRHSTAVARVYHNPDIQKKFIASYEALSSLLFTNMSDDMNNYEKLERWKKMHDPRSIGIIFRFPPKPLGLLMHAKCPLSLSDKDAIQNIPETLNMKNMSSQHQEIVNKVNSMKTLRKLGGAKICRNFNNCSLCDNWDWENYQLQNNQNNRTKKGIRKFNKHNSATFYDILMILTSYYDQVIQEARTEEIRLQILNKEISSGYGEAGMPEIIPKEVVEAEEKLSMEALIKEREEIARKRELEEKQAQALKVKDQRLAKKQEYNLFIRREDELKAAIIITEAARIIADDLMNNHGIQFKLFIEELLNKQNKVVRFRLGDNSLVLANQKEKKEVDPIEEALVRIGKAKTRRDKRKILEQYSLVDKQWGEFEKYHIRRKVVRDRNQQANKVYDFKIGGYIDKGDYDRLLQEFKKEDKLIKQGIPVKGPYMSRYRRRTSLNVYENTEKFEVDVNLDKRKRREIMRVEKSLKKGNQVEIAQQALNTLPYMDKEEQMFEIMELYKKKVEFDEGVNKRLFETLGDDKYSKPTKHDLPTSDDVLDYLMGWDSSERNMVLAEPRPTRGQKVTREIVKVKGKKDFTLSRTSTGFTDNEISRRHRISKIKKIEKQRDSWQSVGLMLQSQKNMENILHEKDGVISKMRQFDYKIHKQKKKDKIKTQKEGIIEYNN</sequence>
<evidence type="ECO:0000313" key="2">
    <source>
        <dbReference type="EMBL" id="CAI2359948.1"/>
    </source>
</evidence>
<gene>
    <name evidence="2" type="ORF">ECRASSUSDP1_LOCUS1242</name>
</gene>